<evidence type="ECO:0000313" key="6">
    <source>
        <dbReference type="Proteomes" id="UP000199310"/>
    </source>
</evidence>
<accession>A0A1I0SCN0</accession>
<sequence>MNTSIVPLFRQQPVTSGGIHIRRIGVGDIPPHEDAYLLFLFTSGHCRLEVAGHSLHISSPSFAFIHPGQEYVLKESNDLRGWLISAESFLLPAAGITLFKSLPVSQQCLPLEADSLYMPEQLTRLLFQQLQHPTFFHNDILHSLFDALLNTAVAGYPADQFYTGTFVTAAGITGRFKAALADKGRAKPTPESIAWELEISAGYLNECVTAVTGHSVSWWLADTVLNEAKRMLYYTALHLKEIAYELGFEDDASFSRFFKKHTGILPLTFRDKFRA</sequence>
<dbReference type="Gene3D" id="1.10.10.60">
    <property type="entry name" value="Homeodomain-like"/>
    <property type="match status" value="1"/>
</dbReference>
<dbReference type="SUPFAM" id="SSF46689">
    <property type="entry name" value="Homeodomain-like"/>
    <property type="match status" value="1"/>
</dbReference>
<evidence type="ECO:0000256" key="2">
    <source>
        <dbReference type="ARBA" id="ARBA00023125"/>
    </source>
</evidence>
<dbReference type="STRING" id="29529.SAMN04488122_6264"/>
<dbReference type="EMBL" id="FOJG01000002">
    <property type="protein sequence ID" value="SEW54964.1"/>
    <property type="molecule type" value="Genomic_DNA"/>
</dbReference>
<dbReference type="RefSeq" id="WP_089902726.1">
    <property type="nucleotide sequence ID" value="NZ_FOJG01000002.1"/>
</dbReference>
<name>A0A1I0SCN0_9BACT</name>
<dbReference type="InterPro" id="IPR020449">
    <property type="entry name" value="Tscrpt_reg_AraC-type_HTH"/>
</dbReference>
<organism evidence="5 6">
    <name type="scientific">Chitinophaga arvensicola</name>
    <dbReference type="NCBI Taxonomy" id="29529"/>
    <lineage>
        <taxon>Bacteria</taxon>
        <taxon>Pseudomonadati</taxon>
        <taxon>Bacteroidota</taxon>
        <taxon>Chitinophagia</taxon>
        <taxon>Chitinophagales</taxon>
        <taxon>Chitinophagaceae</taxon>
        <taxon>Chitinophaga</taxon>
    </lineage>
</organism>
<evidence type="ECO:0000256" key="1">
    <source>
        <dbReference type="ARBA" id="ARBA00023015"/>
    </source>
</evidence>
<dbReference type="OrthoDB" id="2585681at2"/>
<dbReference type="InterPro" id="IPR037923">
    <property type="entry name" value="HTH-like"/>
</dbReference>
<gene>
    <name evidence="5" type="ORF">SAMN04488122_6264</name>
</gene>
<evidence type="ECO:0000256" key="3">
    <source>
        <dbReference type="ARBA" id="ARBA00023163"/>
    </source>
</evidence>
<dbReference type="AlphaFoldDB" id="A0A1I0SCN0"/>
<evidence type="ECO:0000259" key="4">
    <source>
        <dbReference type="PROSITE" id="PS01124"/>
    </source>
</evidence>
<keyword evidence="1" id="KW-0805">Transcription regulation</keyword>
<dbReference type="GO" id="GO:0043565">
    <property type="term" value="F:sequence-specific DNA binding"/>
    <property type="evidence" value="ECO:0007669"/>
    <property type="project" value="InterPro"/>
</dbReference>
<protein>
    <submittedName>
        <fullName evidence="5">AraC-type DNA-binding protein</fullName>
    </submittedName>
</protein>
<dbReference type="Proteomes" id="UP000199310">
    <property type="component" value="Unassembled WGS sequence"/>
</dbReference>
<dbReference type="Pfam" id="PF12833">
    <property type="entry name" value="HTH_18"/>
    <property type="match status" value="1"/>
</dbReference>
<dbReference type="PANTHER" id="PTHR43280">
    <property type="entry name" value="ARAC-FAMILY TRANSCRIPTIONAL REGULATOR"/>
    <property type="match status" value="1"/>
</dbReference>
<dbReference type="PROSITE" id="PS01124">
    <property type="entry name" value="HTH_ARAC_FAMILY_2"/>
    <property type="match status" value="1"/>
</dbReference>
<feature type="domain" description="HTH araC/xylS-type" evidence="4">
    <location>
        <begin position="174"/>
        <end position="272"/>
    </location>
</feature>
<keyword evidence="2 5" id="KW-0238">DNA-binding</keyword>
<dbReference type="GO" id="GO:0003700">
    <property type="term" value="F:DNA-binding transcription factor activity"/>
    <property type="evidence" value="ECO:0007669"/>
    <property type="project" value="InterPro"/>
</dbReference>
<evidence type="ECO:0000313" key="5">
    <source>
        <dbReference type="EMBL" id="SEW54964.1"/>
    </source>
</evidence>
<dbReference type="SUPFAM" id="SSF51215">
    <property type="entry name" value="Regulatory protein AraC"/>
    <property type="match status" value="1"/>
</dbReference>
<dbReference type="SMART" id="SM00342">
    <property type="entry name" value="HTH_ARAC"/>
    <property type="match status" value="1"/>
</dbReference>
<keyword evidence="3" id="KW-0804">Transcription</keyword>
<keyword evidence="6" id="KW-1185">Reference proteome</keyword>
<dbReference type="InterPro" id="IPR018060">
    <property type="entry name" value="HTH_AraC"/>
</dbReference>
<dbReference type="PANTHER" id="PTHR43280:SF32">
    <property type="entry name" value="TRANSCRIPTIONAL REGULATORY PROTEIN"/>
    <property type="match status" value="1"/>
</dbReference>
<proteinExistence type="predicted"/>
<dbReference type="InterPro" id="IPR009057">
    <property type="entry name" value="Homeodomain-like_sf"/>
</dbReference>
<dbReference type="PRINTS" id="PR00032">
    <property type="entry name" value="HTHARAC"/>
</dbReference>
<reference evidence="6" key="1">
    <citation type="submission" date="2016-10" db="EMBL/GenBank/DDBJ databases">
        <authorList>
            <person name="Varghese N."/>
            <person name="Submissions S."/>
        </authorList>
    </citation>
    <scope>NUCLEOTIDE SEQUENCE [LARGE SCALE GENOMIC DNA]</scope>
    <source>
        <strain evidence="6">DSM 3695</strain>
    </source>
</reference>